<evidence type="ECO:0000256" key="4">
    <source>
        <dbReference type="ARBA" id="ARBA00022692"/>
    </source>
</evidence>
<dbReference type="EMBL" id="SMOD01000002">
    <property type="protein sequence ID" value="TDG10232.1"/>
    <property type="molecule type" value="Genomic_DNA"/>
</dbReference>
<evidence type="ECO:0000256" key="9">
    <source>
        <dbReference type="RuleBase" id="RU362097"/>
    </source>
</evidence>
<keyword evidence="8 9" id="KW-0449">Lipoprotein</keyword>
<protein>
    <submittedName>
        <fullName evidence="10">Efflux transporter outer membrane subunit</fullName>
    </submittedName>
</protein>
<dbReference type="SUPFAM" id="SSF56954">
    <property type="entry name" value="Outer membrane efflux proteins (OEP)"/>
    <property type="match status" value="1"/>
</dbReference>
<evidence type="ECO:0000313" key="11">
    <source>
        <dbReference type="Proteomes" id="UP000295606"/>
    </source>
</evidence>
<dbReference type="OrthoDB" id="9770517at2"/>
<keyword evidence="5" id="KW-0732">Signal</keyword>
<dbReference type="Pfam" id="PF02321">
    <property type="entry name" value="OEP"/>
    <property type="match status" value="2"/>
</dbReference>
<dbReference type="PANTHER" id="PTHR30203:SF20">
    <property type="entry name" value="MULTIDRUG RESISTANCE OUTER MEMBRANE PROTEIN MDTP-RELATED"/>
    <property type="match status" value="1"/>
</dbReference>
<comment type="similarity">
    <text evidence="2 9">Belongs to the outer membrane factor (OMF) (TC 1.B.17) family.</text>
</comment>
<evidence type="ECO:0000256" key="3">
    <source>
        <dbReference type="ARBA" id="ARBA00022452"/>
    </source>
</evidence>
<dbReference type="PANTHER" id="PTHR30203">
    <property type="entry name" value="OUTER MEMBRANE CATION EFFLUX PROTEIN"/>
    <property type="match status" value="1"/>
</dbReference>
<comment type="caution">
    <text evidence="10">The sequence shown here is derived from an EMBL/GenBank/DDBJ whole genome shotgun (WGS) entry which is preliminary data.</text>
</comment>
<evidence type="ECO:0000256" key="2">
    <source>
        <dbReference type="ARBA" id="ARBA00007613"/>
    </source>
</evidence>
<reference evidence="10 11" key="1">
    <citation type="submission" date="2019-03" db="EMBL/GenBank/DDBJ databases">
        <title>Paraburkholderia sp. isolated from native Mimosa gymnas in Guartela State Park, Brazil.</title>
        <authorList>
            <person name="Paulitsch F."/>
            <person name="Hungria M."/>
            <person name="Delamuta J.R.M."/>
            <person name="Ribeiro R.A."/>
            <person name="Dall'Agnol R."/>
            <person name="Silva J.S.B."/>
        </authorList>
    </citation>
    <scope>NUCLEOTIDE SEQUENCE [LARGE SCALE GENOMIC DNA]</scope>
    <source>
        <strain evidence="10 11">CNPSo 3008</strain>
    </source>
</reference>
<evidence type="ECO:0000313" key="10">
    <source>
        <dbReference type="EMBL" id="TDG10232.1"/>
    </source>
</evidence>
<keyword evidence="6 9" id="KW-0472">Membrane</keyword>
<gene>
    <name evidence="10" type="ORF">E1N52_02420</name>
</gene>
<evidence type="ECO:0000256" key="7">
    <source>
        <dbReference type="ARBA" id="ARBA00023139"/>
    </source>
</evidence>
<evidence type="ECO:0000256" key="5">
    <source>
        <dbReference type="ARBA" id="ARBA00022729"/>
    </source>
</evidence>
<evidence type="ECO:0000256" key="6">
    <source>
        <dbReference type="ARBA" id="ARBA00023136"/>
    </source>
</evidence>
<dbReference type="AlphaFoldDB" id="A0A4R5LKH7"/>
<dbReference type="InterPro" id="IPR010131">
    <property type="entry name" value="MdtP/NodT-like"/>
</dbReference>
<dbReference type="InterPro" id="IPR003423">
    <property type="entry name" value="OMP_efflux"/>
</dbReference>
<evidence type="ECO:0000256" key="1">
    <source>
        <dbReference type="ARBA" id="ARBA00004370"/>
    </source>
</evidence>
<dbReference type="Proteomes" id="UP000295606">
    <property type="component" value="Unassembled WGS sequence"/>
</dbReference>
<comment type="subcellular location">
    <subcellularLocation>
        <location evidence="9">Cell membrane</location>
        <topology evidence="9">Lipid-anchor</topology>
    </subcellularLocation>
    <subcellularLocation>
        <location evidence="1">Membrane</location>
    </subcellularLocation>
</comment>
<sequence length="500" mass="53281">MSAFAGSGAGAFALRVVSSITLAVLAGCINGAGIKPEASYIDPAGVDAGSAMRTAVSDANWPTSDWWLAWRDPQLDMLMQQADKGSPTLAIVRSRVTAAIWEARAAHADELPDIEGDGHFARTRFPRYATPSPPGGTTVWNNAAAVTLSWDLDFWGKNRAIEQGALNHVQASVADAQFAKVELETAVARTYTRFALQEALLAVYRSINEEQARNLDIAVKRRAAGISGEIDASQAKAQYEAGRTDIARTLNEIALARLQIAYLVGEGPGFGDRLKAPSLPGNVATALPSALPAELVGHRADVVAQRWRAAEAAKKIDAAHADFYPNIDLVASASLASLAPFGGFFNFINSDAVGHSIGIAGSLPIFDAGRRRANFGVANAEYDDAVLKYNDTVLSAMQSVAQDVTSLQSLDVQQQSAESAWQSSRRAYDLAVSGYRGGITEYLDVLVAQKIMLEQERDLTLIHAQRVDAWVLLMKDLGGGAQINAMPVGAKEGESDARGN</sequence>
<evidence type="ECO:0000256" key="8">
    <source>
        <dbReference type="ARBA" id="ARBA00023288"/>
    </source>
</evidence>
<dbReference type="NCBIfam" id="TIGR01845">
    <property type="entry name" value="outer_NodT"/>
    <property type="match status" value="1"/>
</dbReference>
<accession>A0A4R5LKH7</accession>
<dbReference type="GO" id="GO:0005886">
    <property type="term" value="C:plasma membrane"/>
    <property type="evidence" value="ECO:0007669"/>
    <property type="project" value="UniProtKB-SubCell"/>
</dbReference>
<dbReference type="Gene3D" id="1.20.1600.10">
    <property type="entry name" value="Outer membrane efflux proteins (OEP)"/>
    <property type="match status" value="1"/>
</dbReference>
<keyword evidence="4 9" id="KW-0812">Transmembrane</keyword>
<dbReference type="Gene3D" id="2.20.200.10">
    <property type="entry name" value="Outer membrane efflux proteins (OEP)"/>
    <property type="match status" value="1"/>
</dbReference>
<keyword evidence="3 9" id="KW-1134">Transmembrane beta strand</keyword>
<proteinExistence type="inferred from homology"/>
<dbReference type="RefSeq" id="WP_133179857.1">
    <property type="nucleotide sequence ID" value="NZ_SMOD01000002.1"/>
</dbReference>
<dbReference type="GO" id="GO:0015562">
    <property type="term" value="F:efflux transmembrane transporter activity"/>
    <property type="evidence" value="ECO:0007669"/>
    <property type="project" value="InterPro"/>
</dbReference>
<name>A0A4R5LKH7_9BURK</name>
<organism evidence="10 11">
    <name type="scientific">Paraburkholderia guartelaensis</name>
    <dbReference type="NCBI Taxonomy" id="2546446"/>
    <lineage>
        <taxon>Bacteria</taxon>
        <taxon>Pseudomonadati</taxon>
        <taxon>Pseudomonadota</taxon>
        <taxon>Betaproteobacteria</taxon>
        <taxon>Burkholderiales</taxon>
        <taxon>Burkholderiaceae</taxon>
        <taxon>Paraburkholderia</taxon>
    </lineage>
</organism>
<keyword evidence="7 9" id="KW-0564">Palmitate</keyword>